<evidence type="ECO:0000313" key="4">
    <source>
        <dbReference type="Proteomes" id="UP000266673"/>
    </source>
</evidence>
<dbReference type="InterPro" id="IPR011705">
    <property type="entry name" value="BACK"/>
</dbReference>
<evidence type="ECO:0000259" key="2">
    <source>
        <dbReference type="PROSITE" id="PS51886"/>
    </source>
</evidence>
<feature type="domain" description="TLDc" evidence="2">
    <location>
        <begin position="303"/>
        <end position="418"/>
    </location>
</feature>
<dbReference type="InterPro" id="IPR006571">
    <property type="entry name" value="TLDc_dom"/>
</dbReference>
<dbReference type="Gene3D" id="3.30.710.10">
    <property type="entry name" value="Potassium Channel Kv1.1, Chain A"/>
    <property type="match status" value="1"/>
</dbReference>
<dbReference type="Pfam" id="PF07534">
    <property type="entry name" value="TLD"/>
    <property type="match status" value="1"/>
</dbReference>
<dbReference type="SMART" id="SM00225">
    <property type="entry name" value="BTB"/>
    <property type="match status" value="1"/>
</dbReference>
<dbReference type="GO" id="GO:0005737">
    <property type="term" value="C:cytoplasm"/>
    <property type="evidence" value="ECO:0007669"/>
    <property type="project" value="TreeGrafter"/>
</dbReference>
<dbReference type="InterPro" id="IPR000210">
    <property type="entry name" value="BTB/POZ_dom"/>
</dbReference>
<sequence>MSQISTKLLEHFSNDFAQLLETEYDYNIIVKVGNQNFKLHSLILYQRSSFFRKELSTATKKNNIIEITLTHTSVESFKILIKYIYTGKITFEGVEPSTIFDLLVPSNKLGLVELVEYIQSYLIDNKANWLRLKFTQVYSASFQENSFKALQTFCTEILAKHPNLIFDSDDFTSIQENALITLLKRDDLQIEETEIWDKVIQWGKEQTPNLPSDLEQWNDENFLALKTTLEKCIPLIRYFQMPGKDIAIKVNPYRQILESNLWIDISLKIMAPDISVSSTILPARKKIPVQLPVREVRFVKPSSIINDEHFAEISSWIDRRPSKYDITEIPYKFNLLLRGSRDGFTRTIFHKLCDNIPGTVAIIKVNGKNEILGGYNPLVWMSNSPLKWTITTDSFIFSLKTQNLQNSILSRIIHANEL</sequence>
<dbReference type="Gene3D" id="1.25.40.420">
    <property type="match status" value="1"/>
</dbReference>
<dbReference type="Proteomes" id="UP000266673">
    <property type="component" value="Unassembled WGS sequence"/>
</dbReference>
<feature type="domain" description="BTB" evidence="1">
    <location>
        <begin position="26"/>
        <end position="93"/>
    </location>
</feature>
<evidence type="ECO:0000313" key="3">
    <source>
        <dbReference type="EMBL" id="RIB02141.1"/>
    </source>
</evidence>
<keyword evidence="4" id="KW-1185">Reference proteome</keyword>
<dbReference type="PROSITE" id="PS50097">
    <property type="entry name" value="BTB"/>
    <property type="match status" value="1"/>
</dbReference>
<dbReference type="InterPro" id="IPR052407">
    <property type="entry name" value="BTB_POZ_domain_cont_9"/>
</dbReference>
<dbReference type="Pfam" id="PF00651">
    <property type="entry name" value="BTB"/>
    <property type="match status" value="1"/>
</dbReference>
<accession>A0A397TXK0</accession>
<dbReference type="OrthoDB" id="25620at2759"/>
<dbReference type="EMBL" id="QKWP01002800">
    <property type="protein sequence ID" value="RIB02141.1"/>
    <property type="molecule type" value="Genomic_DNA"/>
</dbReference>
<proteinExistence type="predicted"/>
<dbReference type="SUPFAM" id="SSF54695">
    <property type="entry name" value="POZ domain"/>
    <property type="match status" value="1"/>
</dbReference>
<comment type="caution">
    <text evidence="3">The sequence shown here is derived from an EMBL/GenBank/DDBJ whole genome shotgun (WGS) entry which is preliminary data.</text>
</comment>
<organism evidence="3 4">
    <name type="scientific">Gigaspora rosea</name>
    <dbReference type="NCBI Taxonomy" id="44941"/>
    <lineage>
        <taxon>Eukaryota</taxon>
        <taxon>Fungi</taxon>
        <taxon>Fungi incertae sedis</taxon>
        <taxon>Mucoromycota</taxon>
        <taxon>Glomeromycotina</taxon>
        <taxon>Glomeromycetes</taxon>
        <taxon>Diversisporales</taxon>
        <taxon>Gigasporaceae</taxon>
        <taxon>Gigaspora</taxon>
    </lineage>
</organism>
<evidence type="ECO:0000259" key="1">
    <source>
        <dbReference type="PROSITE" id="PS50097"/>
    </source>
</evidence>
<name>A0A397TXK0_9GLOM</name>
<dbReference type="PROSITE" id="PS51886">
    <property type="entry name" value="TLDC"/>
    <property type="match status" value="1"/>
</dbReference>
<dbReference type="PANTHER" id="PTHR46306:SF1">
    <property type="entry name" value="BTB_POZ DOMAIN-CONTAINING PROTEIN 9"/>
    <property type="match status" value="1"/>
</dbReference>
<dbReference type="AlphaFoldDB" id="A0A397TXK0"/>
<evidence type="ECO:0008006" key="5">
    <source>
        <dbReference type="Google" id="ProtNLM"/>
    </source>
</evidence>
<dbReference type="PANTHER" id="PTHR46306">
    <property type="entry name" value="BTB/POZ DOMAIN-CONTAINING PROTEIN 9"/>
    <property type="match status" value="1"/>
</dbReference>
<reference evidence="3 4" key="1">
    <citation type="submission" date="2018-06" db="EMBL/GenBank/DDBJ databases">
        <title>Comparative genomics reveals the genomic features of Rhizophagus irregularis, R. cerebriforme, R. diaphanum and Gigaspora rosea, and their symbiotic lifestyle signature.</title>
        <authorList>
            <person name="Morin E."/>
            <person name="San Clemente H."/>
            <person name="Chen E.C.H."/>
            <person name="De La Providencia I."/>
            <person name="Hainaut M."/>
            <person name="Kuo A."/>
            <person name="Kohler A."/>
            <person name="Murat C."/>
            <person name="Tang N."/>
            <person name="Roy S."/>
            <person name="Loubradou J."/>
            <person name="Henrissat B."/>
            <person name="Grigoriev I.V."/>
            <person name="Corradi N."/>
            <person name="Roux C."/>
            <person name="Martin F.M."/>
        </authorList>
    </citation>
    <scope>NUCLEOTIDE SEQUENCE [LARGE SCALE GENOMIC DNA]</scope>
    <source>
        <strain evidence="3 4">DAOM 194757</strain>
    </source>
</reference>
<gene>
    <name evidence="3" type="ORF">C2G38_910658</name>
</gene>
<protein>
    <recommendedName>
        <fullName evidence="5">BTB/POZ protein</fullName>
    </recommendedName>
</protein>
<dbReference type="InterPro" id="IPR011333">
    <property type="entry name" value="SKP1/BTB/POZ_sf"/>
</dbReference>
<dbReference type="Pfam" id="PF07707">
    <property type="entry name" value="BACK"/>
    <property type="match status" value="1"/>
</dbReference>